<dbReference type="Proteomes" id="UP000779900">
    <property type="component" value="Unassembled WGS sequence"/>
</dbReference>
<organism evidence="3 4">
    <name type="scientific">candidate division WOR-3 bacterium</name>
    <dbReference type="NCBI Taxonomy" id="2052148"/>
    <lineage>
        <taxon>Bacteria</taxon>
        <taxon>Bacteria division WOR-3</taxon>
    </lineage>
</organism>
<keyword evidence="1" id="KW-0863">Zinc-finger</keyword>
<keyword evidence="1" id="KW-0479">Metal-binding</keyword>
<evidence type="ECO:0000256" key="1">
    <source>
        <dbReference type="PROSITE-ProRule" id="PRU00325"/>
    </source>
</evidence>
<dbReference type="AlphaFoldDB" id="A0A937XG30"/>
<dbReference type="GO" id="GO:0008270">
    <property type="term" value="F:zinc ion binding"/>
    <property type="evidence" value="ECO:0007669"/>
    <property type="project" value="UniProtKB-KW"/>
</dbReference>
<reference evidence="3" key="1">
    <citation type="submission" date="2019-03" db="EMBL/GenBank/DDBJ databases">
        <title>Lake Tanganyika Metagenome-Assembled Genomes (MAGs).</title>
        <authorList>
            <person name="Tran P."/>
        </authorList>
    </citation>
    <scope>NUCLEOTIDE SEQUENCE</scope>
    <source>
        <strain evidence="3">K_DeepCast_150m_m2_040</strain>
    </source>
</reference>
<dbReference type="PROSITE" id="PS50966">
    <property type="entry name" value="ZF_SWIM"/>
    <property type="match status" value="1"/>
</dbReference>
<dbReference type="Pfam" id="PF04434">
    <property type="entry name" value="SWIM"/>
    <property type="match status" value="1"/>
</dbReference>
<proteinExistence type="predicted"/>
<name>A0A937XG30_UNCW3</name>
<feature type="domain" description="SWIM-type" evidence="2">
    <location>
        <begin position="56"/>
        <end position="93"/>
    </location>
</feature>
<sequence>MAEKSLADVLTKEALERVAYGQSFERGRRYFEQGRVKALKESDGVVTARVRGSRWYDVELRAEPVGLRGRCSCPVGQDGLFCKHCVATGAAWLVRQALTDTPQSLSASPEAVKGYLTGLAKEKLVDMVMEQAQTDERLRQRLVLATARTRRDGPDVAAIRLAIDDATRSGEAWSDRRDSGRVEKLTAVLDTLHELLKAGHAGAVAELAAFGLERADSVAGRSYYPGAELQQVVGQFVSLHAKACAESHHDPEKLARWLFEFELSSDQATRDGIYARYVGLIGEKGLAVYHRLAVAELRGRAAARGKTAADYRVREIARHAALLTVNLDLMAEVCRQDMRILWAYLFAARECMDMGQPDKAVAWAEAGLKSSAVGGAAELHELLAEEYARRGQTTEALNHAWALFTERSGIDTYARLRAVAKKAGQPSVFRDEALEYLKERVARAPKPAPGYEFADERLRCGSLIVEILLKEKNVDAAWREAQAGGCHEETWLKLARAREAQHPADAIGVYQRLAEDVVQGADNEAYKAAVRCLRRAEGVIAGLGQSRKFREYLAGFRERHRRKKNLLWLLDREFGE</sequence>
<evidence type="ECO:0000313" key="3">
    <source>
        <dbReference type="EMBL" id="MBM3330996.1"/>
    </source>
</evidence>
<evidence type="ECO:0000259" key="2">
    <source>
        <dbReference type="PROSITE" id="PS50966"/>
    </source>
</evidence>
<comment type="caution">
    <text evidence="3">The sequence shown here is derived from an EMBL/GenBank/DDBJ whole genome shotgun (WGS) entry which is preliminary data.</text>
</comment>
<protein>
    <recommendedName>
        <fullName evidence="2">SWIM-type domain-containing protein</fullName>
    </recommendedName>
</protein>
<evidence type="ECO:0000313" key="4">
    <source>
        <dbReference type="Proteomes" id="UP000779900"/>
    </source>
</evidence>
<dbReference type="EMBL" id="VGIR01000016">
    <property type="protein sequence ID" value="MBM3330996.1"/>
    <property type="molecule type" value="Genomic_DNA"/>
</dbReference>
<dbReference type="InterPro" id="IPR007527">
    <property type="entry name" value="Znf_SWIM"/>
</dbReference>
<keyword evidence="1" id="KW-0862">Zinc</keyword>
<accession>A0A937XG30</accession>
<gene>
    <name evidence="3" type="ORF">FJY68_03985</name>
</gene>